<gene>
    <name evidence="1" type="ORF">BQ8482_190044</name>
</gene>
<dbReference type="EMBL" id="FUIG01000025">
    <property type="protein sequence ID" value="SJM31314.1"/>
    <property type="molecule type" value="Genomic_DNA"/>
</dbReference>
<proteinExistence type="predicted"/>
<evidence type="ECO:0000313" key="1">
    <source>
        <dbReference type="EMBL" id="SJM31314.1"/>
    </source>
</evidence>
<dbReference type="Proteomes" id="UP000245698">
    <property type="component" value="Unassembled WGS sequence"/>
</dbReference>
<keyword evidence="2" id="KW-1185">Reference proteome</keyword>
<sequence length="113" mass="13282">MINREPIWWDRYGVPRYVPFRPGGSSRECILVLARARGGPEYLQLICGYTEQFERAEQIIRRQSLPIEEPPAGLHAKNGDVSAEGIKVLEYWRRETPLQQWQRLLEFEIDLID</sequence>
<evidence type="ECO:0000313" key="2">
    <source>
        <dbReference type="Proteomes" id="UP000245698"/>
    </source>
</evidence>
<reference evidence="2" key="1">
    <citation type="submission" date="2016-12" db="EMBL/GenBank/DDBJ databases">
        <authorList>
            <person name="Brunel B."/>
        </authorList>
    </citation>
    <scope>NUCLEOTIDE SEQUENCE [LARGE SCALE GENOMIC DNA]</scope>
</reference>
<dbReference type="AlphaFoldDB" id="A0A2P9AJK6"/>
<protein>
    <submittedName>
        <fullName evidence="1">Uncharacterized protein</fullName>
    </submittedName>
</protein>
<organism evidence="1 2">
    <name type="scientific">Mesorhizobium delmotii</name>
    <dbReference type="NCBI Taxonomy" id="1631247"/>
    <lineage>
        <taxon>Bacteria</taxon>
        <taxon>Pseudomonadati</taxon>
        <taxon>Pseudomonadota</taxon>
        <taxon>Alphaproteobacteria</taxon>
        <taxon>Hyphomicrobiales</taxon>
        <taxon>Phyllobacteriaceae</taxon>
        <taxon>Mesorhizobium</taxon>
    </lineage>
</organism>
<accession>A0A2P9AJK6</accession>
<name>A0A2P9AJK6_9HYPH</name>